<sequence>MNDWTILTRNYKVDAFSIESLLGRKNSSRTMVDAKLAESSLPKVSNRFCENLMLQLFNSSLEDIRLNLILF</sequence>
<organism evidence="1 2">
    <name type="scientific">Elaeophora elaphi</name>
    <dbReference type="NCBI Taxonomy" id="1147741"/>
    <lineage>
        <taxon>Eukaryota</taxon>
        <taxon>Metazoa</taxon>
        <taxon>Ecdysozoa</taxon>
        <taxon>Nematoda</taxon>
        <taxon>Chromadorea</taxon>
        <taxon>Rhabditida</taxon>
        <taxon>Spirurina</taxon>
        <taxon>Spiruromorpha</taxon>
        <taxon>Filarioidea</taxon>
        <taxon>Onchocercidae</taxon>
        <taxon>Elaeophora</taxon>
    </lineage>
</organism>
<dbReference type="Proteomes" id="UP000050640">
    <property type="component" value="Unplaced"/>
</dbReference>
<proteinExistence type="predicted"/>
<keyword evidence="1" id="KW-1185">Reference proteome</keyword>
<name>A0A0R3RWE7_9BILA</name>
<protein>
    <submittedName>
        <fullName evidence="2">Uncharacterized protein</fullName>
    </submittedName>
</protein>
<dbReference type="AlphaFoldDB" id="A0A0R3RWE7"/>
<evidence type="ECO:0000313" key="2">
    <source>
        <dbReference type="WBParaSite" id="EEL_0000648201-mRNA-1"/>
    </source>
</evidence>
<reference evidence="2" key="1">
    <citation type="submission" date="2017-02" db="UniProtKB">
        <authorList>
            <consortium name="WormBaseParasite"/>
        </authorList>
    </citation>
    <scope>IDENTIFICATION</scope>
</reference>
<accession>A0A0R3RWE7</accession>
<evidence type="ECO:0000313" key="1">
    <source>
        <dbReference type="Proteomes" id="UP000050640"/>
    </source>
</evidence>
<dbReference type="WBParaSite" id="EEL_0000648201-mRNA-1">
    <property type="protein sequence ID" value="EEL_0000648201-mRNA-1"/>
    <property type="gene ID" value="EEL_0000648201"/>
</dbReference>